<reference evidence="2" key="1">
    <citation type="submission" date="2022-01" db="EMBL/GenBank/DDBJ databases">
        <title>Genome-Based Taxonomic Classification of the Phylum Actinobacteria.</title>
        <authorList>
            <person name="Gao Y."/>
        </authorList>
    </citation>
    <scope>NUCLEOTIDE SEQUENCE</scope>
    <source>
        <strain evidence="2">KLBMP 8922</strain>
    </source>
</reference>
<protein>
    <recommendedName>
        <fullName evidence="4">HEAT repeat domain-containing protein</fullName>
    </recommendedName>
</protein>
<dbReference type="AlphaFoldDB" id="A0AA41PTM2"/>
<name>A0AA41PTM2_9ACTN</name>
<evidence type="ECO:0008006" key="4">
    <source>
        <dbReference type="Google" id="ProtNLM"/>
    </source>
</evidence>
<organism evidence="2 3">
    <name type="scientific">Yinghuangia soli</name>
    <dbReference type="NCBI Taxonomy" id="2908204"/>
    <lineage>
        <taxon>Bacteria</taxon>
        <taxon>Bacillati</taxon>
        <taxon>Actinomycetota</taxon>
        <taxon>Actinomycetes</taxon>
        <taxon>Kitasatosporales</taxon>
        <taxon>Streptomycetaceae</taxon>
        <taxon>Yinghuangia</taxon>
    </lineage>
</organism>
<evidence type="ECO:0000313" key="3">
    <source>
        <dbReference type="Proteomes" id="UP001165378"/>
    </source>
</evidence>
<evidence type="ECO:0000313" key="2">
    <source>
        <dbReference type="EMBL" id="MCF2525653.1"/>
    </source>
</evidence>
<dbReference type="Proteomes" id="UP001165378">
    <property type="component" value="Unassembled WGS sequence"/>
</dbReference>
<sequence>MTSATELLRAVDHLPYSQRMRETALHACSLAEADELDRLLAELDGLGPYARRTALHMALAARTVGYVERALHDPDMAFRRAALRGIRTLPDVTDAAAARVLDDAPEDLRAAFHRTLLHARRTVLADRLLPDVHAVHGDRDAARLLPACGAGTVRTWLPRLAHAVTAWGTLAKHHPLAALEHAEQECAELGSDRVRGWRWWNARGRIVLNALAPLEPVRVGVLVERFGFWAHGGLPDPRALRAVLSADPSRAVPLLVGPQDRRGPAYRRLCPALLDFADRLGDGDLLAFQPFRSNPVRELFAALPRERRAGFYDAMQAEDGGGVFVHHLAIFDLLPRDRAAREAQELRAQYEEAQRTRGYDDPEEFPDSAEWLPYAEAREVLGAASKDPVPYVRAKARELLVMAASRDGGPGELARSRKPWTGRSPG</sequence>
<proteinExistence type="predicted"/>
<dbReference type="EMBL" id="JAKFHA010000001">
    <property type="protein sequence ID" value="MCF2525653.1"/>
    <property type="molecule type" value="Genomic_DNA"/>
</dbReference>
<gene>
    <name evidence="2" type="ORF">LZ495_00220</name>
</gene>
<evidence type="ECO:0000256" key="1">
    <source>
        <dbReference type="SAM" id="MobiDB-lite"/>
    </source>
</evidence>
<comment type="caution">
    <text evidence="2">The sequence shown here is derived from an EMBL/GenBank/DDBJ whole genome shotgun (WGS) entry which is preliminary data.</text>
</comment>
<feature type="region of interest" description="Disordered" evidence="1">
    <location>
        <begin position="405"/>
        <end position="426"/>
    </location>
</feature>
<dbReference type="RefSeq" id="WP_235049687.1">
    <property type="nucleotide sequence ID" value="NZ_JAKFHA010000001.1"/>
</dbReference>
<accession>A0AA41PTM2</accession>
<keyword evidence="3" id="KW-1185">Reference proteome</keyword>